<evidence type="ECO:0000256" key="9">
    <source>
        <dbReference type="ARBA" id="ARBA00022801"/>
    </source>
</evidence>
<evidence type="ECO:0000256" key="16">
    <source>
        <dbReference type="ARBA" id="ARBA00023180"/>
    </source>
</evidence>
<dbReference type="SUPFAM" id="SSF55486">
    <property type="entry name" value="Metalloproteases ('zincins'), catalytic domain"/>
    <property type="match status" value="1"/>
</dbReference>
<keyword evidence="16" id="KW-0325">Glycoprotein</keyword>
<evidence type="ECO:0000256" key="19">
    <source>
        <dbReference type="PIRSR" id="PIRSR634016-4"/>
    </source>
</evidence>
<dbReference type="Gene3D" id="2.60.40.1910">
    <property type="match status" value="1"/>
</dbReference>
<dbReference type="InterPro" id="IPR027268">
    <property type="entry name" value="Peptidase_M4/M1_CTD_sf"/>
</dbReference>
<dbReference type="Gene3D" id="1.10.390.10">
    <property type="entry name" value="Neutral Protease Domain 2"/>
    <property type="match status" value="1"/>
</dbReference>
<keyword evidence="8 18" id="KW-0479">Metal-binding</keyword>
<reference evidence="26" key="1">
    <citation type="journal article" date="2017" name="bioRxiv">
        <title>Comparative analysis of the genomes of Stylophora pistillata and Acropora digitifera provides evidence for extensive differences between species of corals.</title>
        <authorList>
            <person name="Voolstra C.R."/>
            <person name="Li Y."/>
            <person name="Liew Y.J."/>
            <person name="Baumgarten S."/>
            <person name="Zoccola D."/>
            <person name="Flot J.-F."/>
            <person name="Tambutte S."/>
            <person name="Allemand D."/>
            <person name="Aranda M."/>
        </authorList>
    </citation>
    <scope>NUCLEOTIDE SEQUENCE [LARGE SCALE GENOMIC DNA]</scope>
</reference>
<keyword evidence="26" id="KW-1185">Reference proteome</keyword>
<dbReference type="AlphaFoldDB" id="A0A2B4S1I9"/>
<dbReference type="GO" id="GO:0043171">
    <property type="term" value="P:peptide catabolic process"/>
    <property type="evidence" value="ECO:0007669"/>
    <property type="project" value="TreeGrafter"/>
</dbReference>
<dbReference type="GO" id="GO:0005886">
    <property type="term" value="C:plasma membrane"/>
    <property type="evidence" value="ECO:0007669"/>
    <property type="project" value="UniProtKB-SubCell"/>
</dbReference>
<dbReference type="FunFam" id="1.10.390.10:FF:000006">
    <property type="entry name" value="Puromycin-sensitive aminopeptidase"/>
    <property type="match status" value="1"/>
</dbReference>
<keyword evidence="10 18" id="KW-0862">Zinc</keyword>
<dbReference type="InterPro" id="IPR001930">
    <property type="entry name" value="Peptidase_M1"/>
</dbReference>
<dbReference type="GO" id="GO:0008270">
    <property type="term" value="F:zinc ion binding"/>
    <property type="evidence" value="ECO:0007669"/>
    <property type="project" value="InterPro"/>
</dbReference>
<evidence type="ECO:0000256" key="14">
    <source>
        <dbReference type="ARBA" id="ARBA00023136"/>
    </source>
</evidence>
<feature type="binding site" evidence="18">
    <location>
        <position position="441"/>
    </location>
    <ligand>
        <name>Zn(2+)</name>
        <dbReference type="ChEBI" id="CHEBI:29105"/>
        <note>catalytic</note>
    </ligand>
</feature>
<keyword evidence="7 21" id="KW-0812">Transmembrane</keyword>
<dbReference type="GO" id="GO:0042277">
    <property type="term" value="F:peptide binding"/>
    <property type="evidence" value="ECO:0007669"/>
    <property type="project" value="TreeGrafter"/>
</dbReference>
<keyword evidence="12 21" id="KW-1133">Transmembrane helix</keyword>
<evidence type="ECO:0000256" key="2">
    <source>
        <dbReference type="ARBA" id="ARBA00004606"/>
    </source>
</evidence>
<dbReference type="Pfam" id="PF11838">
    <property type="entry name" value="ERAP1_C"/>
    <property type="match status" value="1"/>
</dbReference>
<comment type="cofactor">
    <cofactor evidence="18">
        <name>Zn(2+)</name>
        <dbReference type="ChEBI" id="CHEBI:29105"/>
    </cofactor>
    <text evidence="18">Binds 1 zinc ion per subunit.</text>
</comment>
<comment type="similarity">
    <text evidence="3">Belongs to the peptidase M1 family.</text>
</comment>
<evidence type="ECO:0000256" key="10">
    <source>
        <dbReference type="ARBA" id="ARBA00022833"/>
    </source>
</evidence>
<protein>
    <submittedName>
        <fullName evidence="25">Aminopeptidase N</fullName>
    </submittedName>
</protein>
<keyword evidence="15" id="KW-1015">Disulfide bond</keyword>
<evidence type="ECO:0000313" key="25">
    <source>
        <dbReference type="EMBL" id="PFX22362.1"/>
    </source>
</evidence>
<evidence type="ECO:0000256" key="12">
    <source>
        <dbReference type="ARBA" id="ARBA00022989"/>
    </source>
</evidence>
<dbReference type="Proteomes" id="UP000225706">
    <property type="component" value="Unassembled WGS sequence"/>
</dbReference>
<dbReference type="PRINTS" id="PR00756">
    <property type="entry name" value="ALADIPTASE"/>
</dbReference>
<dbReference type="PANTHER" id="PTHR11533:SF299">
    <property type="entry name" value="AMINOPEPTIDASE"/>
    <property type="match status" value="1"/>
</dbReference>
<evidence type="ECO:0000256" key="6">
    <source>
        <dbReference type="ARBA" id="ARBA00022670"/>
    </source>
</evidence>
<evidence type="ECO:0000259" key="24">
    <source>
        <dbReference type="Pfam" id="PF17900"/>
    </source>
</evidence>
<dbReference type="Pfam" id="PF17900">
    <property type="entry name" value="Peptidase_M1_N"/>
    <property type="match status" value="1"/>
</dbReference>
<dbReference type="SUPFAM" id="SSF63737">
    <property type="entry name" value="Leukotriene A4 hydrolase N-terminal domain"/>
    <property type="match status" value="1"/>
</dbReference>
<evidence type="ECO:0000256" key="20">
    <source>
        <dbReference type="SAM" id="MobiDB-lite"/>
    </source>
</evidence>
<keyword evidence="13" id="KW-0482">Metalloprotease</keyword>
<evidence type="ECO:0000259" key="22">
    <source>
        <dbReference type="Pfam" id="PF01433"/>
    </source>
</evidence>
<evidence type="ECO:0000256" key="21">
    <source>
        <dbReference type="SAM" id="Phobius"/>
    </source>
</evidence>
<dbReference type="Gene3D" id="1.25.50.20">
    <property type="match status" value="1"/>
</dbReference>
<evidence type="ECO:0000256" key="3">
    <source>
        <dbReference type="ARBA" id="ARBA00010136"/>
    </source>
</evidence>
<feature type="domain" description="Aminopeptidase N-like N-terminal" evidence="24">
    <location>
        <begin position="122"/>
        <end position="311"/>
    </location>
</feature>
<dbReference type="InterPro" id="IPR045357">
    <property type="entry name" value="Aminopeptidase_N-like_N"/>
</dbReference>
<feature type="transmembrane region" description="Helical" evidence="21">
    <location>
        <begin position="54"/>
        <end position="74"/>
    </location>
</feature>
<evidence type="ECO:0000256" key="13">
    <source>
        <dbReference type="ARBA" id="ARBA00023049"/>
    </source>
</evidence>
<keyword evidence="5" id="KW-1003">Cell membrane</keyword>
<evidence type="ECO:0000256" key="7">
    <source>
        <dbReference type="ARBA" id="ARBA00022692"/>
    </source>
</evidence>
<dbReference type="InterPro" id="IPR024571">
    <property type="entry name" value="ERAP1-like_C_dom"/>
</dbReference>
<dbReference type="GO" id="GO:0070006">
    <property type="term" value="F:metalloaminopeptidase activity"/>
    <property type="evidence" value="ECO:0007669"/>
    <property type="project" value="TreeGrafter"/>
</dbReference>
<keyword evidence="9" id="KW-0378">Hydrolase</keyword>
<dbReference type="EMBL" id="LSMT01000242">
    <property type="protein sequence ID" value="PFX22362.1"/>
    <property type="molecule type" value="Genomic_DNA"/>
</dbReference>
<dbReference type="GO" id="GO:0006508">
    <property type="term" value="P:proteolysis"/>
    <property type="evidence" value="ECO:0007669"/>
    <property type="project" value="UniProtKB-KW"/>
</dbReference>
<feature type="site" description="Transition state stabilizer" evidence="19">
    <location>
        <position position="504"/>
    </location>
</feature>
<feature type="binding site" evidence="18">
    <location>
        <position position="422"/>
    </location>
    <ligand>
        <name>Zn(2+)</name>
        <dbReference type="ChEBI" id="CHEBI:29105"/>
        <note>catalytic</note>
    </ligand>
</feature>
<proteinExistence type="inferred from homology"/>
<dbReference type="InterPro" id="IPR034016">
    <property type="entry name" value="M1_APN-typ"/>
</dbReference>
<evidence type="ECO:0000259" key="23">
    <source>
        <dbReference type="Pfam" id="PF11838"/>
    </source>
</evidence>
<gene>
    <name evidence="25" type="primary">ANPEP</name>
    <name evidence="25" type="ORF">AWC38_SpisGene13112</name>
</gene>
<dbReference type="OrthoDB" id="6018855at2759"/>
<evidence type="ECO:0000313" key="26">
    <source>
        <dbReference type="Proteomes" id="UP000225706"/>
    </source>
</evidence>
<evidence type="ECO:0000256" key="15">
    <source>
        <dbReference type="ARBA" id="ARBA00023157"/>
    </source>
</evidence>
<dbReference type="CDD" id="cd09601">
    <property type="entry name" value="M1_APN-Q_like"/>
    <property type="match status" value="1"/>
</dbReference>
<feature type="domain" description="Peptidase M1 membrane alanine aminopeptidase" evidence="22">
    <location>
        <begin position="346"/>
        <end position="568"/>
    </location>
</feature>
<keyword evidence="11" id="KW-0735">Signal-anchor</keyword>
<evidence type="ECO:0000256" key="18">
    <source>
        <dbReference type="PIRSR" id="PIRSR634016-3"/>
    </source>
</evidence>
<feature type="active site" description="Proton acceptor" evidence="17">
    <location>
        <position position="419"/>
    </location>
</feature>
<dbReference type="InterPro" id="IPR050344">
    <property type="entry name" value="Peptidase_M1_aminopeptidases"/>
</dbReference>
<evidence type="ECO:0000256" key="1">
    <source>
        <dbReference type="ARBA" id="ARBA00004236"/>
    </source>
</evidence>
<comment type="subcellular location">
    <subcellularLocation>
        <location evidence="1">Cell membrane</location>
    </subcellularLocation>
    <subcellularLocation>
        <location evidence="2">Membrane</location>
        <topology evidence="2">Single-pass type II membrane protein</topology>
    </subcellularLocation>
</comment>
<evidence type="ECO:0000256" key="17">
    <source>
        <dbReference type="PIRSR" id="PIRSR634016-1"/>
    </source>
</evidence>
<feature type="domain" description="ERAP1-like C-terminal" evidence="23">
    <location>
        <begin position="655"/>
        <end position="983"/>
    </location>
</feature>
<evidence type="ECO:0000256" key="4">
    <source>
        <dbReference type="ARBA" id="ARBA00022438"/>
    </source>
</evidence>
<dbReference type="InterPro" id="IPR014782">
    <property type="entry name" value="Peptidase_M1_dom"/>
</dbReference>
<keyword evidence="6" id="KW-0645">Protease</keyword>
<dbReference type="GO" id="GO:0005615">
    <property type="term" value="C:extracellular space"/>
    <property type="evidence" value="ECO:0007669"/>
    <property type="project" value="TreeGrafter"/>
</dbReference>
<organism evidence="25 26">
    <name type="scientific">Stylophora pistillata</name>
    <name type="common">Smooth cauliflower coral</name>
    <dbReference type="NCBI Taxonomy" id="50429"/>
    <lineage>
        <taxon>Eukaryota</taxon>
        <taxon>Metazoa</taxon>
        <taxon>Cnidaria</taxon>
        <taxon>Anthozoa</taxon>
        <taxon>Hexacorallia</taxon>
        <taxon>Scleractinia</taxon>
        <taxon>Astrocoeniina</taxon>
        <taxon>Pocilloporidae</taxon>
        <taxon>Stylophora</taxon>
    </lineage>
</organism>
<dbReference type="Gene3D" id="2.60.40.1730">
    <property type="entry name" value="tricorn interacting facor f3 domain"/>
    <property type="match status" value="1"/>
</dbReference>
<evidence type="ECO:0000256" key="8">
    <source>
        <dbReference type="ARBA" id="ARBA00022723"/>
    </source>
</evidence>
<evidence type="ECO:0000256" key="11">
    <source>
        <dbReference type="ARBA" id="ARBA00022968"/>
    </source>
</evidence>
<dbReference type="Pfam" id="PF01433">
    <property type="entry name" value="Peptidase_M1"/>
    <property type="match status" value="1"/>
</dbReference>
<keyword evidence="14 21" id="KW-0472">Membrane</keyword>
<keyword evidence="4 25" id="KW-0031">Aminopeptidase</keyword>
<dbReference type="GO" id="GO:0005737">
    <property type="term" value="C:cytoplasm"/>
    <property type="evidence" value="ECO:0007669"/>
    <property type="project" value="TreeGrafter"/>
</dbReference>
<name>A0A2B4S1I9_STYPI</name>
<feature type="region of interest" description="Disordered" evidence="20">
    <location>
        <begin position="88"/>
        <end position="113"/>
    </location>
</feature>
<feature type="binding site" evidence="18">
    <location>
        <position position="418"/>
    </location>
    <ligand>
        <name>Zn(2+)</name>
        <dbReference type="ChEBI" id="CHEBI:29105"/>
        <note>catalytic</note>
    </ligand>
</feature>
<comment type="caution">
    <text evidence="25">The sequence shown here is derived from an EMBL/GenBank/DDBJ whole genome shotgun (WGS) entry which is preliminary data.</text>
</comment>
<accession>A0A2B4S1I9</accession>
<dbReference type="PANTHER" id="PTHR11533">
    <property type="entry name" value="PROTEASE M1 ZINC METALLOPROTEASE"/>
    <property type="match status" value="1"/>
</dbReference>
<dbReference type="FunFam" id="1.25.50.20:FF:000001">
    <property type="entry name" value="Aminopeptidase"/>
    <property type="match status" value="1"/>
</dbReference>
<dbReference type="InterPro" id="IPR042097">
    <property type="entry name" value="Aminopeptidase_N-like_N_sf"/>
</dbReference>
<sequence length="1033" mass="118515">MKSNSLEESDSSSVEFEDNLDISLLPDRKHYRRKRIRDSKFVCRLWQMFGGKNAAYGVATAVLLVSVFLIVAFARPSSSYETVIKNSRKNSHYEQAKKPSTLGHGKEDKGSHSLRLPRHLTPIEYLLYLHPNLTKFNFFGKVDILLLCHETSTNITLHVGTKMDYSVEGVARVEGENILETITVTETSRLSGEMVVISLASELQKGSHYFLVMRFKSKLSRGLAGFYLSRYNASDGTRYLATTHFEPTDARNAFPCFDEPNMKAKFTIVITREKRHVALANMPLNYTEGCNSDVELCTDHFQKSVDMSTYLVAFVVCDFNSITSKTSKGVQVSVWAPPEQIDQGQFALDVAVKVLEYYEQIFKVDYPLPKQDLIAIPDFSAGAMENWGLITYRLTSLLYDEGKSSDSNKQWVAVVVAHELAHQWFGNLVTMEWWNDLWLNEGFASFMENVGVRHVRPEWKMMDQFFLSKFQVAMGLDQLSNSHPIMAEVRDPAEISSLFDSISYDKGAAIIRMLEDVLGSKLFFQGLQNYLNKYKFSNAETNDLWQCLTDEVKESGVSLDVTEMMTTWTSQMGFPVIDVTVERDANGNIRLQYRQERFLVHPGTSSPSDSAYRWVIPLTYVTQQNPSKRHVELLKRQADNVLLRGVSPNTVGNFWIKMNAGQSGYYRVNYDEGNWNSLKEQLNSDHTQLIGADRAGLLDDALNLARAGNLSYNLALDLTAYLSKEQEYVPWISALNGMAYFASQFSTYDMEKNTQYYRIYKLYILIQIHRIASELGWKETDLDPHLKRYLRATILHLASDYEDVFPDDRPYTKEALRQFDGWLNRGESIRPNLRNVVYSLGVKYADIKTWQKVFERFRKEQVATEKRKLMYALTSSRNPQILKSFLQDSLDPKKIRSQDSVAVINSIAHNPEGRLLAWEFVQKNYDLLFNRYGKGSFEFSRLIKATTAHFNTETKLREVKKFFKDKDTGSGKLALLQSLESIEANVKWLNAHRLTVVAWLKNFVSSHVHSPVDSPHHHVHVTSLDERYKYGRP</sequence>
<dbReference type="FunFam" id="2.60.40.1730:FF:000012">
    <property type="entry name" value="Aminopeptidase N"/>
    <property type="match status" value="1"/>
</dbReference>
<evidence type="ECO:0000256" key="5">
    <source>
        <dbReference type="ARBA" id="ARBA00022475"/>
    </source>
</evidence>